<dbReference type="SUPFAM" id="SSF63829">
    <property type="entry name" value="Calcium-dependent phosphotriesterase"/>
    <property type="match status" value="1"/>
</dbReference>
<protein>
    <recommendedName>
        <fullName evidence="6">Yip1 domain-containing protein</fullName>
    </recommendedName>
</protein>
<evidence type="ECO:0000256" key="1">
    <source>
        <dbReference type="ARBA" id="ARBA00004141"/>
    </source>
</evidence>
<dbReference type="SUPFAM" id="SSF48452">
    <property type="entry name" value="TPR-like"/>
    <property type="match status" value="1"/>
</dbReference>
<dbReference type="Gene3D" id="2.120.10.30">
    <property type="entry name" value="TolB, C-terminal domain"/>
    <property type="match status" value="1"/>
</dbReference>
<gene>
    <name evidence="7" type="ORF">MPAN_006870</name>
</gene>
<accession>A0A7U9XV15</accession>
<keyword evidence="4" id="KW-1133">Transmembrane helix</keyword>
<evidence type="ECO:0000313" key="8">
    <source>
        <dbReference type="Proteomes" id="UP000620133"/>
    </source>
</evidence>
<dbReference type="GO" id="GO:0016020">
    <property type="term" value="C:membrane"/>
    <property type="evidence" value="ECO:0007669"/>
    <property type="project" value="UniProtKB-SubCell"/>
</dbReference>
<keyword evidence="2" id="KW-0812">Transmembrane</keyword>
<evidence type="ECO:0000256" key="3">
    <source>
        <dbReference type="ARBA" id="ARBA00022737"/>
    </source>
</evidence>
<proteinExistence type="predicted"/>
<evidence type="ECO:0000259" key="6">
    <source>
        <dbReference type="Pfam" id="PF04893"/>
    </source>
</evidence>
<dbReference type="PROSITE" id="PS51125">
    <property type="entry name" value="NHL"/>
    <property type="match status" value="1"/>
</dbReference>
<evidence type="ECO:0000256" key="2">
    <source>
        <dbReference type="ARBA" id="ARBA00022692"/>
    </source>
</evidence>
<dbReference type="InterPro" id="IPR050952">
    <property type="entry name" value="TRIM-NHL_E3_ligases"/>
</dbReference>
<reference evidence="7" key="1">
    <citation type="submission" date="2021-01" db="EMBL/GenBank/DDBJ databases">
        <title>Draft genome sequence of Acholeplasmataceae bacterium strain Mahy22.</title>
        <authorList>
            <person name="Watanabe M."/>
            <person name="Kojima H."/>
            <person name="Fukui M."/>
        </authorList>
    </citation>
    <scope>NUCLEOTIDE SEQUENCE</scope>
    <source>
        <strain evidence="7">Mahy22</strain>
    </source>
</reference>
<keyword evidence="3" id="KW-0677">Repeat</keyword>
<comment type="subcellular location">
    <subcellularLocation>
        <location evidence="1">Membrane</location>
        <topology evidence="1">Multi-pass membrane protein</topology>
    </subcellularLocation>
</comment>
<dbReference type="InterPro" id="IPR011990">
    <property type="entry name" value="TPR-like_helical_dom_sf"/>
</dbReference>
<dbReference type="InterPro" id="IPR011042">
    <property type="entry name" value="6-blade_b-propeller_TolB-like"/>
</dbReference>
<evidence type="ECO:0000313" key="7">
    <source>
        <dbReference type="EMBL" id="BCR35794.1"/>
    </source>
</evidence>
<dbReference type="KEGG" id="manr:MPAN_006870"/>
<keyword evidence="8" id="KW-1185">Reference proteome</keyword>
<organism evidence="7 8">
    <name type="scientific">Mariniplasma anaerobium</name>
    <dbReference type="NCBI Taxonomy" id="2735436"/>
    <lineage>
        <taxon>Bacteria</taxon>
        <taxon>Bacillati</taxon>
        <taxon>Mycoplasmatota</taxon>
        <taxon>Mollicutes</taxon>
        <taxon>Acholeplasmatales</taxon>
        <taxon>Acholeplasmataceae</taxon>
        <taxon>Mariniplasma</taxon>
    </lineage>
</organism>
<keyword evidence="5" id="KW-0472">Membrane</keyword>
<dbReference type="InterPro" id="IPR006977">
    <property type="entry name" value="Yip1_dom"/>
</dbReference>
<dbReference type="PANTHER" id="PTHR24104">
    <property type="entry name" value="E3 UBIQUITIN-PROTEIN LIGASE NHLRC1-RELATED"/>
    <property type="match status" value="1"/>
</dbReference>
<dbReference type="Proteomes" id="UP000620133">
    <property type="component" value="Chromosome"/>
</dbReference>
<dbReference type="EMBL" id="AP024412">
    <property type="protein sequence ID" value="BCR35794.1"/>
    <property type="molecule type" value="Genomic_DNA"/>
</dbReference>
<dbReference type="PANTHER" id="PTHR24104:SF25">
    <property type="entry name" value="PROTEIN LIN-41"/>
    <property type="match status" value="1"/>
</dbReference>
<dbReference type="RefSeq" id="WP_176238629.1">
    <property type="nucleotide sequence ID" value="NZ_AP024412.1"/>
</dbReference>
<dbReference type="Pfam" id="PF04893">
    <property type="entry name" value="Yip1"/>
    <property type="match status" value="1"/>
</dbReference>
<name>A0A7U9XV15_9MOLU</name>
<feature type="domain" description="Yip1" evidence="6">
    <location>
        <begin position="482"/>
        <end position="651"/>
    </location>
</feature>
<evidence type="ECO:0000256" key="4">
    <source>
        <dbReference type="ARBA" id="ARBA00022989"/>
    </source>
</evidence>
<sequence>MKKLFIVFFIFTLLFIPSFKVEANGLPYSTYTYSSALNRMVWTQDAYIPLSIQEELAGYELNEPKDLTIDDNDNIYIADYGNHRIIKYSLQDDIVTVIGEDILDEPMGVHVGKDGSLYVADFGLKMGLKFVYDEILLSYVLENTYEKPTNTPYFTDQDAFDPTKIITDKGDNVYMLLAGNINGLAEYENSGMFFGFFGGNTIPNTWDNILKYMLFDEDQRRQWFQMIPDPVYNIAVDRDGLILTTTKGSDGYLKLNIANFVYNQSVWGFDSTEDVFVGPYDTIFTITSEGYITEYAPDGSVLFVFSGQDVSNQKGLFKSPTSIAIDSKNNIYALDQETSALQVFIPTEFANLVHFAISLYQDGKYSESLEPWQEVLKMNSLFDLANKGIGNAYFSNEDYDQAMEYYEVARDQDGFSNAFWEVRNEMLLDSGEIIISFILIAIVLYFVNYFTHFMRFLTDPIKKLKIYLQKYKFYQEMVFPFYIFKNPADGYYGIKREKKGSNFTATIYLLLFFLAYILSIYRTSFLFNNQIPSEINLFEQMVTIFVPFILWVVANYLVCSIRDGEGKLSDVYQASAYTLLPMIIALPIITIVSNGLTYNEAFIYDALMIIALSITVIYFIIMVKEIHFYDMRPTIGNILISIFTALMIVAVLFIVYLLLNEVYGLFADIVRELINRG</sequence>
<dbReference type="AlphaFoldDB" id="A0A7U9XV15"/>
<dbReference type="InterPro" id="IPR001258">
    <property type="entry name" value="NHL_repeat"/>
</dbReference>
<dbReference type="Pfam" id="PF01436">
    <property type="entry name" value="NHL"/>
    <property type="match status" value="1"/>
</dbReference>
<dbReference type="GO" id="GO:0008270">
    <property type="term" value="F:zinc ion binding"/>
    <property type="evidence" value="ECO:0007669"/>
    <property type="project" value="UniProtKB-KW"/>
</dbReference>
<evidence type="ECO:0000256" key="5">
    <source>
        <dbReference type="ARBA" id="ARBA00023136"/>
    </source>
</evidence>
<dbReference type="Gene3D" id="1.25.40.10">
    <property type="entry name" value="Tetratricopeptide repeat domain"/>
    <property type="match status" value="1"/>
</dbReference>